<evidence type="ECO:0000259" key="1">
    <source>
        <dbReference type="Pfam" id="PF07883"/>
    </source>
</evidence>
<evidence type="ECO:0000313" key="3">
    <source>
        <dbReference type="Proteomes" id="UP000515976"/>
    </source>
</evidence>
<dbReference type="InterPro" id="IPR014710">
    <property type="entry name" value="RmlC-like_jellyroll"/>
</dbReference>
<organism evidence="2 3">
    <name type="scientific">Phycicoccus endophyticus</name>
    <dbReference type="NCBI Taxonomy" id="1690220"/>
    <lineage>
        <taxon>Bacteria</taxon>
        <taxon>Bacillati</taxon>
        <taxon>Actinomycetota</taxon>
        <taxon>Actinomycetes</taxon>
        <taxon>Micrococcales</taxon>
        <taxon>Intrasporangiaceae</taxon>
        <taxon>Phycicoccus</taxon>
    </lineage>
</organism>
<dbReference type="InterPro" id="IPR011051">
    <property type="entry name" value="RmlC_Cupin_sf"/>
</dbReference>
<dbReference type="PANTHER" id="PTHR43698:SF1">
    <property type="entry name" value="BLL4564 PROTEIN"/>
    <property type="match status" value="1"/>
</dbReference>
<dbReference type="SUPFAM" id="SSF51182">
    <property type="entry name" value="RmlC-like cupins"/>
    <property type="match status" value="1"/>
</dbReference>
<accession>A0A7G9QZC4</accession>
<dbReference type="Pfam" id="PF07883">
    <property type="entry name" value="Cupin_2"/>
    <property type="match status" value="1"/>
</dbReference>
<name>A0A7G9QZC4_9MICO</name>
<reference evidence="2 3" key="1">
    <citation type="submission" date="2020-08" db="EMBL/GenBank/DDBJ databases">
        <title>Genome sequence of Phycicoccus endophyticus JCM 31784T.</title>
        <authorList>
            <person name="Hyun D.-W."/>
            <person name="Bae J.-W."/>
        </authorList>
    </citation>
    <scope>NUCLEOTIDE SEQUENCE [LARGE SCALE GENOMIC DNA]</scope>
    <source>
        <strain evidence="2 3">JCM 31784</strain>
    </source>
</reference>
<proteinExistence type="predicted"/>
<dbReference type="KEGG" id="pei:H9L10_10335"/>
<feature type="domain" description="Cupin type-2" evidence="1">
    <location>
        <begin position="45"/>
        <end position="100"/>
    </location>
</feature>
<dbReference type="CDD" id="cd02233">
    <property type="entry name" value="cupin_HNL-like"/>
    <property type="match status" value="1"/>
</dbReference>
<gene>
    <name evidence="2" type="ORF">H9L10_10335</name>
</gene>
<dbReference type="RefSeq" id="WP_166100065.1">
    <property type="nucleotide sequence ID" value="NZ_BMMY01000003.1"/>
</dbReference>
<keyword evidence="3" id="KW-1185">Reference proteome</keyword>
<dbReference type="Gene3D" id="2.60.120.10">
    <property type="entry name" value="Jelly Rolls"/>
    <property type="match status" value="1"/>
</dbReference>
<dbReference type="PANTHER" id="PTHR43698">
    <property type="entry name" value="RIBD C-TERMINAL DOMAIN CONTAINING PROTEIN"/>
    <property type="match status" value="1"/>
</dbReference>
<dbReference type="InterPro" id="IPR047263">
    <property type="entry name" value="HNL-like_cupin"/>
</dbReference>
<protein>
    <submittedName>
        <fullName evidence="2">Cupin domain-containing protein</fullName>
    </submittedName>
</protein>
<dbReference type="InterPro" id="IPR013096">
    <property type="entry name" value="Cupin_2"/>
</dbReference>
<dbReference type="EMBL" id="CP060712">
    <property type="protein sequence ID" value="QNN48699.1"/>
    <property type="molecule type" value="Genomic_DNA"/>
</dbReference>
<dbReference type="AlphaFoldDB" id="A0A7G9QZC4"/>
<dbReference type="Proteomes" id="UP000515976">
    <property type="component" value="Chromosome"/>
</dbReference>
<sequence length="135" mass="15032">MKVIHARDEATRAEARTATFTGTVWGDPLMPATDGVLVNTVYFAPCSRTFWHRHERGQLLQVVSGRGWVATREDGAVSVEKGDTIWTPPGQEHWHGSAEESMFAHVATSLGQTEWFGEVDAEEFARFVREGRTDG</sequence>
<evidence type="ECO:0000313" key="2">
    <source>
        <dbReference type="EMBL" id="QNN48699.1"/>
    </source>
</evidence>